<accession>A0ACA9QEX5</accession>
<comment type="caution">
    <text evidence="1">The sequence shown here is derived from an EMBL/GenBank/DDBJ whole genome shotgun (WGS) entry which is preliminary data.</text>
</comment>
<evidence type="ECO:0000313" key="2">
    <source>
        <dbReference type="Proteomes" id="UP000789920"/>
    </source>
</evidence>
<evidence type="ECO:0000313" key="1">
    <source>
        <dbReference type="EMBL" id="CAG8750064.1"/>
    </source>
</evidence>
<feature type="non-terminal residue" evidence="1">
    <location>
        <position position="1"/>
    </location>
</feature>
<organism evidence="1 2">
    <name type="scientific">Racocetra persica</name>
    <dbReference type="NCBI Taxonomy" id="160502"/>
    <lineage>
        <taxon>Eukaryota</taxon>
        <taxon>Fungi</taxon>
        <taxon>Fungi incertae sedis</taxon>
        <taxon>Mucoromycota</taxon>
        <taxon>Glomeromycotina</taxon>
        <taxon>Glomeromycetes</taxon>
        <taxon>Diversisporales</taxon>
        <taxon>Gigasporaceae</taxon>
        <taxon>Racocetra</taxon>
    </lineage>
</organism>
<protein>
    <submittedName>
        <fullName evidence="1">8795_t:CDS:1</fullName>
    </submittedName>
</protein>
<reference evidence="1" key="1">
    <citation type="submission" date="2021-06" db="EMBL/GenBank/DDBJ databases">
        <authorList>
            <person name="Kallberg Y."/>
            <person name="Tangrot J."/>
            <person name="Rosling A."/>
        </authorList>
    </citation>
    <scope>NUCLEOTIDE SEQUENCE</scope>
    <source>
        <strain evidence="1">MA461A</strain>
    </source>
</reference>
<keyword evidence="2" id="KW-1185">Reference proteome</keyword>
<dbReference type="Proteomes" id="UP000789920">
    <property type="component" value="Unassembled WGS sequence"/>
</dbReference>
<sequence length="43" mass="4842">NVDKEVDADQKVVVDRNYVNGFGHYVGVIDDAEDVDKEGFDKK</sequence>
<gene>
    <name evidence="1" type="ORF">RPERSI_LOCUS14091</name>
</gene>
<name>A0ACA9QEX5_9GLOM</name>
<dbReference type="EMBL" id="CAJVQC010032033">
    <property type="protein sequence ID" value="CAG8750064.1"/>
    <property type="molecule type" value="Genomic_DNA"/>
</dbReference>
<proteinExistence type="predicted"/>